<organism evidence="1 2">
    <name type="scientific">Seriola lalandi dorsalis</name>
    <dbReference type="NCBI Taxonomy" id="1841481"/>
    <lineage>
        <taxon>Eukaryota</taxon>
        <taxon>Metazoa</taxon>
        <taxon>Chordata</taxon>
        <taxon>Craniata</taxon>
        <taxon>Vertebrata</taxon>
        <taxon>Euteleostomi</taxon>
        <taxon>Actinopterygii</taxon>
        <taxon>Neopterygii</taxon>
        <taxon>Teleostei</taxon>
        <taxon>Neoteleostei</taxon>
        <taxon>Acanthomorphata</taxon>
        <taxon>Carangaria</taxon>
        <taxon>Carangiformes</taxon>
        <taxon>Carangidae</taxon>
        <taxon>Seriola</taxon>
    </lineage>
</organism>
<accession>A0A3B4XCI0</accession>
<evidence type="ECO:0000313" key="1">
    <source>
        <dbReference type="Ensembl" id="ENSSLDP00000013771.1"/>
    </source>
</evidence>
<protein>
    <submittedName>
        <fullName evidence="1">Uncharacterized protein</fullName>
    </submittedName>
</protein>
<reference evidence="1" key="2">
    <citation type="submission" date="2025-09" db="UniProtKB">
        <authorList>
            <consortium name="Ensembl"/>
        </authorList>
    </citation>
    <scope>IDENTIFICATION</scope>
</reference>
<keyword evidence="2" id="KW-1185">Reference proteome</keyword>
<dbReference type="AlphaFoldDB" id="A0A3B4XCI0"/>
<name>A0A3B4XCI0_SERLL</name>
<dbReference type="Proteomes" id="UP000261360">
    <property type="component" value="Unplaced"/>
</dbReference>
<sequence>MACGIPPWSTHTCQALSHTHINMHIHLLTHVHRSKTPTNSHLSPYFPSLSIYTVNKRERVRERRNIETRKEINTKGKVR</sequence>
<evidence type="ECO:0000313" key="2">
    <source>
        <dbReference type="Proteomes" id="UP000261360"/>
    </source>
</evidence>
<dbReference type="Ensembl" id="ENSSLDT00000014282.1">
    <property type="protein sequence ID" value="ENSSLDP00000013771.1"/>
    <property type="gene ID" value="ENSSLDG00000010984.1"/>
</dbReference>
<reference evidence="1" key="1">
    <citation type="submission" date="2025-08" db="UniProtKB">
        <authorList>
            <consortium name="Ensembl"/>
        </authorList>
    </citation>
    <scope>IDENTIFICATION</scope>
</reference>
<proteinExistence type="predicted"/>